<protein>
    <submittedName>
        <fullName evidence="1">Uncharacterized protein</fullName>
    </submittedName>
</protein>
<accession>A0ACC5YAB4</accession>
<sequence length="135" mass="15267">MRWQPCLIVFYLAYPTQGRGVACNLSQGTQGTRLETPWMGCQPIAGHAHTPIDTHKLGNAYQPEFPEETPEAGRSLHELVVDELNELTLWLRLFLWREAVTPSREGKSAELFKPRSGSEVWISAELSYAHGKTQF</sequence>
<dbReference type="Proteomes" id="UP000830395">
    <property type="component" value="Chromosome 5"/>
</dbReference>
<gene>
    <name evidence="1" type="ORF">PDJAM_G00213720</name>
</gene>
<proteinExistence type="predicted"/>
<dbReference type="EMBL" id="CM040979">
    <property type="protein sequence ID" value="MCJ8732639.1"/>
    <property type="molecule type" value="Genomic_DNA"/>
</dbReference>
<reference evidence="1" key="1">
    <citation type="submission" date="2020-02" db="EMBL/GenBank/DDBJ databases">
        <title>Genome sequencing of the panga catfish, Pangasius djambal.</title>
        <authorList>
            <person name="Wen M."/>
            <person name="Zahm M."/>
            <person name="Roques C."/>
            <person name="Cabau C."/>
            <person name="Klopp C."/>
            <person name="Donnadieu C."/>
            <person name="Jouanno E."/>
            <person name="Avarre J.-C."/>
            <person name="Campet M."/>
            <person name="Ha T."/>
            <person name="Dugue R."/>
            <person name="Lampietro C."/>
            <person name="Louis A."/>
            <person name="Herpin A."/>
            <person name="Echchiki A."/>
            <person name="Berthelot C."/>
            <person name="Parey E."/>
            <person name="Roest-Crollius H."/>
            <person name="Braasch I."/>
            <person name="Postlethwait J.H."/>
            <person name="Bobe J."/>
            <person name="Montfort J."/>
            <person name="Bouchez O."/>
            <person name="Begum T."/>
            <person name="Schartl M."/>
            <person name="Gustiano R."/>
            <person name="Guiguen Y."/>
        </authorList>
    </citation>
    <scope>NUCLEOTIDE SEQUENCE</scope>
    <source>
        <strain evidence="1">Pdj_M5554</strain>
    </source>
</reference>
<evidence type="ECO:0000313" key="1">
    <source>
        <dbReference type="EMBL" id="MCJ8732639.1"/>
    </source>
</evidence>
<name>A0ACC5YAB4_9TELE</name>
<keyword evidence="2" id="KW-1185">Reference proteome</keyword>
<evidence type="ECO:0000313" key="2">
    <source>
        <dbReference type="Proteomes" id="UP000830395"/>
    </source>
</evidence>
<organism evidence="1 2">
    <name type="scientific">Pangasius djambal</name>
    <dbReference type="NCBI Taxonomy" id="1691987"/>
    <lineage>
        <taxon>Eukaryota</taxon>
        <taxon>Metazoa</taxon>
        <taxon>Chordata</taxon>
        <taxon>Craniata</taxon>
        <taxon>Vertebrata</taxon>
        <taxon>Euteleostomi</taxon>
        <taxon>Actinopterygii</taxon>
        <taxon>Neopterygii</taxon>
        <taxon>Teleostei</taxon>
        <taxon>Ostariophysi</taxon>
        <taxon>Siluriformes</taxon>
        <taxon>Pangasiidae</taxon>
        <taxon>Pangasius</taxon>
    </lineage>
</organism>
<comment type="caution">
    <text evidence="1">The sequence shown here is derived from an EMBL/GenBank/DDBJ whole genome shotgun (WGS) entry which is preliminary data.</text>
</comment>